<dbReference type="SUPFAM" id="SSF63829">
    <property type="entry name" value="Calcium-dependent phosphotriesterase"/>
    <property type="match status" value="1"/>
</dbReference>
<organism evidence="1 2">
    <name type="scientific">Actinoallomurus iriomotensis</name>
    <dbReference type="NCBI Taxonomy" id="478107"/>
    <lineage>
        <taxon>Bacteria</taxon>
        <taxon>Bacillati</taxon>
        <taxon>Actinomycetota</taxon>
        <taxon>Actinomycetes</taxon>
        <taxon>Streptosporangiales</taxon>
        <taxon>Thermomonosporaceae</taxon>
        <taxon>Actinoallomurus</taxon>
    </lineage>
</organism>
<comment type="caution">
    <text evidence="1">The sequence shown here is derived from an EMBL/GenBank/DDBJ whole genome shotgun (WGS) entry which is preliminary data.</text>
</comment>
<reference evidence="1" key="1">
    <citation type="submission" date="2023-03" db="EMBL/GenBank/DDBJ databases">
        <title>Actinoallomurus iriomotensis NBRC 103681.</title>
        <authorList>
            <person name="Ichikawa N."/>
            <person name="Sato H."/>
            <person name="Tonouchi N."/>
        </authorList>
    </citation>
    <scope>NUCLEOTIDE SEQUENCE</scope>
    <source>
        <strain evidence="1">NBRC 103681</strain>
    </source>
</reference>
<sequence length="215" mass="21812">MFAGAMTALLNSDGSALVINDAGVLARVTAAGHAINLGTIPKVDGTGSPHLSKGKAGVPILELGGSAYRVSILGEKASFSKMSIKRPPAGFDYSILSPDGNDSYADNRKDRVVRLNAAGKVVSTYHVQANGGIASLSPGAGNSAWVGMTDGSVFHLSVDGRTEMVARGGVTCSHAFNPSPSSGSIADADVLLVIATQVYISDPGCRRIVALGVSG</sequence>
<name>A0A9W6RIU0_9ACTN</name>
<gene>
    <name evidence="1" type="ORF">Airi01_050680</name>
</gene>
<dbReference type="Proteomes" id="UP001165135">
    <property type="component" value="Unassembled WGS sequence"/>
</dbReference>
<accession>A0A9W6RIU0</accession>
<dbReference type="AlphaFoldDB" id="A0A9W6RIU0"/>
<proteinExistence type="predicted"/>
<evidence type="ECO:0000313" key="2">
    <source>
        <dbReference type="Proteomes" id="UP001165135"/>
    </source>
</evidence>
<dbReference type="EMBL" id="BSTJ01000006">
    <property type="protein sequence ID" value="GLY76801.1"/>
    <property type="molecule type" value="Genomic_DNA"/>
</dbReference>
<protein>
    <submittedName>
        <fullName evidence="1">Uncharacterized protein</fullName>
    </submittedName>
</protein>
<evidence type="ECO:0000313" key="1">
    <source>
        <dbReference type="EMBL" id="GLY76801.1"/>
    </source>
</evidence>